<accession>A0A0D8HK71</accession>
<dbReference type="InterPro" id="IPR016040">
    <property type="entry name" value="NAD(P)-bd_dom"/>
</dbReference>
<dbReference type="EMBL" id="JXYS01000018">
    <property type="protein sequence ID" value="KJF18340.1"/>
    <property type="molecule type" value="Genomic_DNA"/>
</dbReference>
<dbReference type="PATRIC" id="fig|1280514.3.peg.974"/>
<dbReference type="Proteomes" id="UP000032360">
    <property type="component" value="Unassembled WGS sequence"/>
</dbReference>
<dbReference type="GO" id="GO:0033705">
    <property type="term" value="F:GDP-4-dehydro-6-deoxy-D-mannose reductase activity"/>
    <property type="evidence" value="ECO:0007669"/>
    <property type="project" value="UniProtKB-EC"/>
</dbReference>
<evidence type="ECO:0000259" key="1">
    <source>
        <dbReference type="Pfam" id="PF16363"/>
    </source>
</evidence>
<feature type="domain" description="NAD(P)-binding" evidence="1">
    <location>
        <begin position="55"/>
        <end position="289"/>
    </location>
</feature>
<dbReference type="Gene3D" id="3.90.25.10">
    <property type="entry name" value="UDP-galactose 4-epimerase, domain 1"/>
    <property type="match status" value="1"/>
</dbReference>
<organism evidence="2 3">
    <name type="scientific">Acidithrix ferrooxidans</name>
    <dbReference type="NCBI Taxonomy" id="1280514"/>
    <lineage>
        <taxon>Bacteria</taxon>
        <taxon>Bacillati</taxon>
        <taxon>Actinomycetota</taxon>
        <taxon>Acidimicrobiia</taxon>
        <taxon>Acidimicrobiales</taxon>
        <taxon>Acidimicrobiaceae</taxon>
        <taxon>Acidithrix</taxon>
    </lineage>
</organism>
<gene>
    <name evidence="2" type="primary">rmd</name>
    <name evidence="2" type="ORF">AXFE_07280</name>
</gene>
<evidence type="ECO:0000313" key="3">
    <source>
        <dbReference type="Proteomes" id="UP000032360"/>
    </source>
</evidence>
<dbReference type="InterPro" id="IPR036291">
    <property type="entry name" value="NAD(P)-bd_dom_sf"/>
</dbReference>
<dbReference type="SUPFAM" id="SSF51735">
    <property type="entry name" value="NAD(P)-binding Rossmann-fold domains"/>
    <property type="match status" value="1"/>
</dbReference>
<name>A0A0D8HK71_9ACTN</name>
<reference evidence="2 3" key="1">
    <citation type="submission" date="2015-01" db="EMBL/GenBank/DDBJ databases">
        <title>Draft genome of the acidophilic iron oxidizer Acidithrix ferrooxidans strain Py-F3.</title>
        <authorList>
            <person name="Poehlein A."/>
            <person name="Eisen S."/>
            <person name="Schloemann M."/>
            <person name="Johnson B.D."/>
            <person name="Daniel R."/>
            <person name="Muehling M."/>
        </authorList>
    </citation>
    <scope>NUCLEOTIDE SEQUENCE [LARGE SCALE GENOMIC DNA]</scope>
    <source>
        <strain evidence="2 3">Py-F3</strain>
    </source>
</reference>
<dbReference type="STRING" id="1280514.AXFE_07280"/>
<comment type="caution">
    <text evidence="2">The sequence shown here is derived from an EMBL/GenBank/DDBJ whole genome shotgun (WGS) entry which is preliminary data.</text>
</comment>
<keyword evidence="3" id="KW-1185">Reference proteome</keyword>
<dbReference type="Pfam" id="PF16363">
    <property type="entry name" value="GDP_Man_Dehyd"/>
    <property type="match status" value="1"/>
</dbReference>
<dbReference type="AlphaFoldDB" id="A0A0D8HK71"/>
<dbReference type="EC" id="1.1.1.281" evidence="2"/>
<sequence length="300" mass="33127">MRALVTGSRGFVGPYLLGELRQRGIEATELTPDSDICDFEVISSEIESFVDLGGEMVVFHLAALSHVGTSWREPERYLSINAGGTLNILRAIATRNVKLRFVYVSSSEVYGNHKELDKVDEKVSPMPLSPYAASKLCGETFVLQYGRAYGLDAIVARPFNHIGPNQSDNFLVAAIARRLCQAKRDGGSSIPVGNLDAVRDFLDVRDVVRAYVDLALKGEANSLYNISSGRGVMVLDLINRMIDLLGVEIKLTTDPTLVRPVEVARLVGDSSKLIRDLDFEAKFSLDETLLDVLSYWQDRL</sequence>
<dbReference type="PANTHER" id="PTHR43000">
    <property type="entry name" value="DTDP-D-GLUCOSE 4,6-DEHYDRATASE-RELATED"/>
    <property type="match status" value="1"/>
</dbReference>
<protein>
    <submittedName>
        <fullName evidence="2">GDP-6-deoxy-D-mannose reductase</fullName>
        <ecNumber evidence="2">1.1.1.281</ecNumber>
    </submittedName>
</protein>
<evidence type="ECO:0000313" key="2">
    <source>
        <dbReference type="EMBL" id="KJF18340.1"/>
    </source>
</evidence>
<keyword evidence="2" id="KW-0560">Oxidoreductase</keyword>
<proteinExistence type="predicted"/>
<dbReference type="Gene3D" id="3.40.50.720">
    <property type="entry name" value="NAD(P)-binding Rossmann-like Domain"/>
    <property type="match status" value="1"/>
</dbReference>